<reference evidence="1" key="1">
    <citation type="submission" date="2023-10" db="EMBL/GenBank/DDBJ databases">
        <authorList>
            <person name="Chen Y."/>
            <person name="Shah S."/>
            <person name="Dougan E. K."/>
            <person name="Thang M."/>
            <person name="Chan C."/>
        </authorList>
    </citation>
    <scope>NUCLEOTIDE SEQUENCE [LARGE SCALE GENOMIC DNA]</scope>
</reference>
<organism evidence="1 2">
    <name type="scientific">Prorocentrum cordatum</name>
    <dbReference type="NCBI Taxonomy" id="2364126"/>
    <lineage>
        <taxon>Eukaryota</taxon>
        <taxon>Sar</taxon>
        <taxon>Alveolata</taxon>
        <taxon>Dinophyceae</taxon>
        <taxon>Prorocentrales</taxon>
        <taxon>Prorocentraceae</taxon>
        <taxon>Prorocentrum</taxon>
    </lineage>
</organism>
<proteinExistence type="predicted"/>
<accession>A0ABN9USQ1</accession>
<gene>
    <name evidence="1" type="ORF">PCOR1329_LOCUS50721</name>
</gene>
<dbReference type="EMBL" id="CAUYUJ010016141">
    <property type="protein sequence ID" value="CAK0862260.1"/>
    <property type="molecule type" value="Genomic_DNA"/>
</dbReference>
<dbReference type="Proteomes" id="UP001189429">
    <property type="component" value="Unassembled WGS sequence"/>
</dbReference>
<sequence length="160" mass="17141">VWRYRAAELSEPAAGGGGGVGLGAVMRLCCRHRSELQQLYLIKGEDSTAVSGKDDQLAVLTELTCESAPGCDKLGSSLDGGFLRVEGTVGSQNPPLYFQEQAVYHCDSHKAAPRCGQGEHVATLRLSTCNVNIGATGKAVEAVKFESPRRKYHTRSTWTS</sequence>
<keyword evidence="2" id="KW-1185">Reference proteome</keyword>
<evidence type="ECO:0000313" key="2">
    <source>
        <dbReference type="Proteomes" id="UP001189429"/>
    </source>
</evidence>
<evidence type="ECO:0000313" key="1">
    <source>
        <dbReference type="EMBL" id="CAK0862260.1"/>
    </source>
</evidence>
<name>A0ABN9USQ1_9DINO</name>
<protein>
    <submittedName>
        <fullName evidence="1">Uncharacterized protein</fullName>
    </submittedName>
</protein>
<feature type="non-terminal residue" evidence="1">
    <location>
        <position position="1"/>
    </location>
</feature>
<comment type="caution">
    <text evidence="1">The sequence shown here is derived from an EMBL/GenBank/DDBJ whole genome shotgun (WGS) entry which is preliminary data.</text>
</comment>